<comment type="caution">
    <text evidence="2">The sequence shown here is derived from an EMBL/GenBank/DDBJ whole genome shotgun (WGS) entry which is preliminary data.</text>
</comment>
<reference evidence="2" key="1">
    <citation type="journal article" date="2014" name="Int. J. Syst. Evol. Microbiol.">
        <title>Complete genome sequence of Corynebacterium casei LMG S-19264T (=DSM 44701T), isolated from a smear-ripened cheese.</title>
        <authorList>
            <consortium name="US DOE Joint Genome Institute (JGI-PGF)"/>
            <person name="Walter F."/>
            <person name="Albersmeier A."/>
            <person name="Kalinowski J."/>
            <person name="Ruckert C."/>
        </authorList>
    </citation>
    <scope>NUCLEOTIDE SEQUENCE</scope>
    <source>
        <strain evidence="2">JCM 3131</strain>
    </source>
</reference>
<feature type="region of interest" description="Disordered" evidence="1">
    <location>
        <begin position="202"/>
        <end position="245"/>
    </location>
</feature>
<evidence type="ECO:0000313" key="3">
    <source>
        <dbReference type="Proteomes" id="UP000620156"/>
    </source>
</evidence>
<dbReference type="Proteomes" id="UP000620156">
    <property type="component" value="Unassembled WGS sequence"/>
</dbReference>
<evidence type="ECO:0000256" key="1">
    <source>
        <dbReference type="SAM" id="MobiDB-lite"/>
    </source>
</evidence>
<organism evidence="2 3">
    <name type="scientific">Streptomyces ruber</name>
    <dbReference type="NCBI Taxonomy" id="83378"/>
    <lineage>
        <taxon>Bacteria</taxon>
        <taxon>Bacillati</taxon>
        <taxon>Actinomycetota</taxon>
        <taxon>Actinomycetes</taxon>
        <taxon>Kitasatosporales</taxon>
        <taxon>Streptomycetaceae</taxon>
        <taxon>Streptomyces</taxon>
    </lineage>
</organism>
<accession>A0A918BKA9</accession>
<reference evidence="2" key="2">
    <citation type="submission" date="2020-09" db="EMBL/GenBank/DDBJ databases">
        <authorList>
            <person name="Sun Q."/>
            <person name="Ohkuma M."/>
        </authorList>
    </citation>
    <scope>NUCLEOTIDE SEQUENCE</scope>
    <source>
        <strain evidence="2">JCM 3131</strain>
    </source>
</reference>
<keyword evidence="3" id="KW-1185">Reference proteome</keyword>
<name>A0A918BKA9_9ACTN</name>
<feature type="compositionally biased region" description="Low complexity" evidence="1">
    <location>
        <begin position="392"/>
        <end position="409"/>
    </location>
</feature>
<protein>
    <submittedName>
        <fullName evidence="2">Uncharacterized protein</fullName>
    </submittedName>
</protein>
<feature type="region of interest" description="Disordered" evidence="1">
    <location>
        <begin position="389"/>
        <end position="423"/>
    </location>
</feature>
<gene>
    <name evidence="2" type="ORF">GCM10010145_44590</name>
</gene>
<dbReference type="AlphaFoldDB" id="A0A918BKA9"/>
<sequence>MSRVLAVPRTGPLPVGDQHVRGVQAQGVVQGAQGGGRVQRVTEALGELRDVVRVGGHAALAPQRPADGEAAAVPPPGRHELPPVGQVGVHETVGGGVAGLPGVAEHAAAGGERHEEVQSQVGAGRVQVHQPRDLGRQHPLQIAVGAAHDVPVPQQPGRVDDAVEPAVPPYHVLDRVRHRGGVGDVGAQVLRRAEPPQVDVVRRGAPAQHEPGAGGVPRDVGGEQPSDAARAPGDEVHAAVPPRRGGGRCRGPCGGLPRGHLPASVGVAHVRVLGAVLGLQRPDQLLGRRPPVELDDLPGHGRVLQGGGAHHAEQARVAVRPVRRTDDLHDAPLAVRLPEEPLQFAEEAGGRPLEGRRRAVARAVHAGEGHAAQTVAHGLLPRLVEVAEDDQAPGARGRCGPPGAGPVVPARREQDVPVGGGSR</sequence>
<dbReference type="EMBL" id="BMQK01000010">
    <property type="protein sequence ID" value="GGQ69881.1"/>
    <property type="molecule type" value="Genomic_DNA"/>
</dbReference>
<proteinExistence type="predicted"/>
<evidence type="ECO:0000313" key="2">
    <source>
        <dbReference type="EMBL" id="GGQ69881.1"/>
    </source>
</evidence>